<keyword evidence="2" id="KW-0808">Transferase</keyword>
<dbReference type="RefSeq" id="WP_259092904.1">
    <property type="nucleotide sequence ID" value="NZ_CP130454.1"/>
</dbReference>
<feature type="domain" description="Polysaccharide pyruvyl transferase" evidence="1">
    <location>
        <begin position="14"/>
        <end position="279"/>
    </location>
</feature>
<comment type="caution">
    <text evidence="2">The sequence shown here is derived from an EMBL/GenBank/DDBJ whole genome shotgun (WGS) entry which is preliminary data.</text>
</comment>
<protein>
    <submittedName>
        <fullName evidence="2">Polysaccharide pyruvyl transferase CsaB</fullName>
    </submittedName>
</protein>
<evidence type="ECO:0000313" key="3">
    <source>
        <dbReference type="Proteomes" id="UP001204798"/>
    </source>
</evidence>
<keyword evidence="3" id="KW-1185">Reference proteome</keyword>
<sequence length="345" mass="38319">MPQLLLFGYFGAGNFGDEWTLASFLKSCQQFGFNRNDFVAVSRAPKRTSHEHDIPAIPRNWRAILSSMRKCQAVVGCGGSLLQDVTSFRSLVFYCLLIWLAKSMGKRVALLGQGLGPLKRPISRKLAKHALNACDLVTFRERVSFEAARKLGVRKEICSVTADLTFVWDDLPNRKLKAELGVNLRPVKEHWRVDAFVRAMENALKGENRILLLPLQPNSDELALRPLAKLPRANWWRYGTWFDGLRGIASVGSLIAMRLHALIAACLLGIPFVGLNYDPKVANILSGVIGGRILPLSAGESEFTDAINQTINDRAACSDKLREFASTQKAEAQRNFELLASKLLG</sequence>
<dbReference type="Pfam" id="PF04230">
    <property type="entry name" value="PS_pyruv_trans"/>
    <property type="match status" value="1"/>
</dbReference>
<reference evidence="2 3" key="1">
    <citation type="submission" date="2022-08" db="EMBL/GenBank/DDBJ databases">
        <title>Bacterial and archaeal communities from various locations to study Microbial Dark Matter (Phase II).</title>
        <authorList>
            <person name="Stepanauskas R."/>
        </authorList>
    </citation>
    <scope>NUCLEOTIDE SEQUENCE [LARGE SCALE GENOMIC DNA]</scope>
    <source>
        <strain evidence="2 3">PD1</strain>
    </source>
</reference>
<dbReference type="PANTHER" id="PTHR36836">
    <property type="entry name" value="COLANIC ACID BIOSYNTHESIS PROTEIN WCAK"/>
    <property type="match status" value="1"/>
</dbReference>
<gene>
    <name evidence="2" type="ORF">M2350_000359</name>
</gene>
<accession>A0ABT2EJ32</accession>
<name>A0ABT2EJ32_9BACT</name>
<dbReference type="NCBIfam" id="TIGR03609">
    <property type="entry name" value="S_layer_CsaB"/>
    <property type="match status" value="1"/>
</dbReference>
<proteinExistence type="predicted"/>
<dbReference type="InterPro" id="IPR019896">
    <property type="entry name" value="Polysacch_pyruvyl_Trfase_CsaB"/>
</dbReference>
<dbReference type="PANTHER" id="PTHR36836:SF1">
    <property type="entry name" value="COLANIC ACID BIOSYNTHESIS PROTEIN WCAK"/>
    <property type="match status" value="1"/>
</dbReference>
<dbReference type="GO" id="GO:0016740">
    <property type="term" value="F:transferase activity"/>
    <property type="evidence" value="ECO:0007669"/>
    <property type="project" value="UniProtKB-KW"/>
</dbReference>
<evidence type="ECO:0000313" key="2">
    <source>
        <dbReference type="EMBL" id="MCS3917962.1"/>
    </source>
</evidence>
<organism evidence="2 3">
    <name type="scientific">Candidatus Fervidibacter sacchari</name>
    <dbReference type="NCBI Taxonomy" id="1448929"/>
    <lineage>
        <taxon>Bacteria</taxon>
        <taxon>Candidatus Fervidibacterota</taxon>
        <taxon>Candidatus Fervidibacter</taxon>
    </lineage>
</organism>
<dbReference type="EMBL" id="JANUCP010000001">
    <property type="protein sequence ID" value="MCS3917962.1"/>
    <property type="molecule type" value="Genomic_DNA"/>
</dbReference>
<dbReference type="InterPro" id="IPR007345">
    <property type="entry name" value="Polysacch_pyruvyl_Trfase"/>
</dbReference>
<dbReference type="Proteomes" id="UP001204798">
    <property type="component" value="Unassembled WGS sequence"/>
</dbReference>
<evidence type="ECO:0000259" key="1">
    <source>
        <dbReference type="Pfam" id="PF04230"/>
    </source>
</evidence>